<dbReference type="InterPro" id="IPR015943">
    <property type="entry name" value="WD40/YVTN_repeat-like_dom_sf"/>
</dbReference>
<dbReference type="OrthoDB" id="242910at2759"/>
<feature type="region of interest" description="Disordered" evidence="11">
    <location>
        <begin position="1239"/>
        <end position="1260"/>
    </location>
</feature>
<dbReference type="InterPro" id="IPR011009">
    <property type="entry name" value="Kinase-like_dom_sf"/>
</dbReference>
<feature type="region of interest" description="Disordered" evidence="11">
    <location>
        <begin position="1115"/>
        <end position="1140"/>
    </location>
</feature>
<dbReference type="GO" id="GO:0071561">
    <property type="term" value="C:nucleus-vacuole junction"/>
    <property type="evidence" value="ECO:0007669"/>
    <property type="project" value="TreeGrafter"/>
</dbReference>
<keyword evidence="14" id="KW-1185">Reference proteome</keyword>
<evidence type="ECO:0000256" key="8">
    <source>
        <dbReference type="ARBA" id="ARBA00022840"/>
    </source>
</evidence>
<evidence type="ECO:0000256" key="11">
    <source>
        <dbReference type="SAM" id="MobiDB-lite"/>
    </source>
</evidence>
<dbReference type="GO" id="GO:0045324">
    <property type="term" value="P:late endosome to vacuole transport"/>
    <property type="evidence" value="ECO:0007669"/>
    <property type="project" value="InterPro"/>
</dbReference>
<proteinExistence type="predicted"/>
<evidence type="ECO:0000259" key="12">
    <source>
        <dbReference type="PROSITE" id="PS50011"/>
    </source>
</evidence>
<dbReference type="SMART" id="SM00220">
    <property type="entry name" value="S_TKc"/>
    <property type="match status" value="1"/>
</dbReference>
<dbReference type="OMA" id="WNTENIE"/>
<dbReference type="InterPro" id="IPR016024">
    <property type="entry name" value="ARM-type_fold"/>
</dbReference>
<dbReference type="PANTHER" id="PTHR17583">
    <property type="entry name" value="PHOSPHOINOSITIDE 3-KINASE REGULATORY SUBUNIT 4"/>
    <property type="match status" value="1"/>
</dbReference>
<dbReference type="InterPro" id="IPR021133">
    <property type="entry name" value="HEAT_type_2"/>
</dbReference>
<dbReference type="Gene3D" id="2.130.10.10">
    <property type="entry name" value="YVTN repeat-like/Quinoprotein amine dehydrogenase"/>
    <property type="match status" value="2"/>
</dbReference>
<protein>
    <recommendedName>
        <fullName evidence="1">non-specific serine/threonine protein kinase</fullName>
        <ecNumber evidence="1">2.7.11.1</ecNumber>
    </recommendedName>
</protein>
<comment type="caution">
    <text evidence="13">The sequence shown here is derived from an EMBL/GenBank/DDBJ whole genome shotgun (WGS) entry which is preliminary data.</text>
</comment>
<evidence type="ECO:0000256" key="3">
    <source>
        <dbReference type="ARBA" id="ARBA00022574"/>
    </source>
</evidence>
<organism evidence="13 14">
    <name type="scientific">Anaeramoeba ignava</name>
    <name type="common">Anaerobic marine amoeba</name>
    <dbReference type="NCBI Taxonomy" id="1746090"/>
    <lineage>
        <taxon>Eukaryota</taxon>
        <taxon>Metamonada</taxon>
        <taxon>Anaeramoebidae</taxon>
        <taxon>Anaeramoeba</taxon>
    </lineage>
</organism>
<evidence type="ECO:0000256" key="6">
    <source>
        <dbReference type="ARBA" id="ARBA00022741"/>
    </source>
</evidence>
<evidence type="ECO:0000256" key="5">
    <source>
        <dbReference type="ARBA" id="ARBA00022737"/>
    </source>
</evidence>
<evidence type="ECO:0000256" key="2">
    <source>
        <dbReference type="ARBA" id="ARBA00022527"/>
    </source>
</evidence>
<dbReference type="GO" id="GO:0004674">
    <property type="term" value="F:protein serine/threonine kinase activity"/>
    <property type="evidence" value="ECO:0007669"/>
    <property type="project" value="UniProtKB-KW"/>
</dbReference>
<dbReference type="InterPro" id="IPR055231">
    <property type="entry name" value="2AA_helical"/>
</dbReference>
<dbReference type="PROSITE" id="PS50082">
    <property type="entry name" value="WD_REPEATS_2"/>
    <property type="match status" value="2"/>
</dbReference>
<evidence type="ECO:0000256" key="7">
    <source>
        <dbReference type="ARBA" id="ARBA00022777"/>
    </source>
</evidence>
<feature type="repeat" description="HEAT" evidence="9">
    <location>
        <begin position="518"/>
        <end position="556"/>
    </location>
</feature>
<dbReference type="EC" id="2.7.11.1" evidence="1"/>
<evidence type="ECO:0000313" key="14">
    <source>
        <dbReference type="Proteomes" id="UP001149090"/>
    </source>
</evidence>
<dbReference type="GO" id="GO:0034272">
    <property type="term" value="C:phosphatidylinositol 3-kinase complex, class III, type II"/>
    <property type="evidence" value="ECO:0007669"/>
    <property type="project" value="TreeGrafter"/>
</dbReference>
<keyword evidence="6" id="KW-0547">Nucleotide-binding</keyword>
<dbReference type="SUPFAM" id="SSF56112">
    <property type="entry name" value="Protein kinase-like (PK-like)"/>
    <property type="match status" value="1"/>
</dbReference>
<dbReference type="EMBL" id="JAPDFW010000078">
    <property type="protein sequence ID" value="KAJ5072996.1"/>
    <property type="molecule type" value="Genomic_DNA"/>
</dbReference>
<dbReference type="PROSITE" id="PS50077">
    <property type="entry name" value="HEAT_REPEAT"/>
    <property type="match status" value="1"/>
</dbReference>
<dbReference type="Proteomes" id="UP001149090">
    <property type="component" value="Unassembled WGS sequence"/>
</dbReference>
<dbReference type="PANTHER" id="PTHR17583:SF0">
    <property type="entry name" value="PHOSPHOINOSITIDE 3-KINASE REGULATORY SUBUNIT 4"/>
    <property type="match status" value="1"/>
</dbReference>
<dbReference type="CDD" id="cd13980">
    <property type="entry name" value="STKc_Vps15"/>
    <property type="match status" value="1"/>
</dbReference>
<dbReference type="PROSITE" id="PS50011">
    <property type="entry name" value="PROTEIN_KINASE_DOM"/>
    <property type="match status" value="1"/>
</dbReference>
<dbReference type="InterPro" id="IPR000719">
    <property type="entry name" value="Prot_kinase_dom"/>
</dbReference>
<keyword evidence="4" id="KW-0808">Transferase</keyword>
<feature type="compositionally biased region" description="Low complexity" evidence="11">
    <location>
        <begin position="1115"/>
        <end position="1131"/>
    </location>
</feature>
<dbReference type="PROSITE" id="PS00108">
    <property type="entry name" value="PROTEIN_KINASE_ST"/>
    <property type="match status" value="1"/>
</dbReference>
<dbReference type="InterPro" id="IPR036322">
    <property type="entry name" value="WD40_repeat_dom_sf"/>
</dbReference>
<keyword evidence="8" id="KW-0067">ATP-binding</keyword>
<keyword evidence="7" id="KW-0418">Kinase</keyword>
<dbReference type="SUPFAM" id="SSF50978">
    <property type="entry name" value="WD40 repeat-like"/>
    <property type="match status" value="1"/>
</dbReference>
<accession>A0A9Q0LGP4</accession>
<dbReference type="SMART" id="SM00320">
    <property type="entry name" value="WD40"/>
    <property type="match status" value="6"/>
</dbReference>
<gene>
    <name evidence="13" type="ORF">M0811_09210</name>
</gene>
<dbReference type="Pfam" id="PF00069">
    <property type="entry name" value="Pkinase"/>
    <property type="match status" value="1"/>
</dbReference>
<dbReference type="GO" id="GO:0005524">
    <property type="term" value="F:ATP binding"/>
    <property type="evidence" value="ECO:0007669"/>
    <property type="project" value="UniProtKB-KW"/>
</dbReference>
<feature type="domain" description="Protein kinase" evidence="12">
    <location>
        <begin position="17"/>
        <end position="299"/>
    </location>
</feature>
<dbReference type="InterPro" id="IPR001680">
    <property type="entry name" value="WD40_rpt"/>
</dbReference>
<evidence type="ECO:0000313" key="13">
    <source>
        <dbReference type="EMBL" id="KAJ5072996.1"/>
    </source>
</evidence>
<dbReference type="PROSITE" id="PS50294">
    <property type="entry name" value="WD_REPEATS_REGION"/>
    <property type="match status" value="2"/>
</dbReference>
<dbReference type="Gene3D" id="1.25.10.10">
    <property type="entry name" value="Leucine-rich Repeat Variant"/>
    <property type="match status" value="2"/>
</dbReference>
<keyword evidence="5" id="KW-0677">Repeat</keyword>
<dbReference type="GO" id="GO:0005770">
    <property type="term" value="C:late endosome"/>
    <property type="evidence" value="ECO:0007669"/>
    <property type="project" value="TreeGrafter"/>
</dbReference>
<feature type="compositionally biased region" description="Basic residues" evidence="11">
    <location>
        <begin position="1239"/>
        <end position="1251"/>
    </location>
</feature>
<dbReference type="InterPro" id="IPR008271">
    <property type="entry name" value="Ser/Thr_kinase_AS"/>
</dbReference>
<dbReference type="Gene3D" id="1.10.510.10">
    <property type="entry name" value="Transferase(Phosphotransferase) domain 1"/>
    <property type="match status" value="1"/>
</dbReference>
<dbReference type="Pfam" id="PF00400">
    <property type="entry name" value="WD40"/>
    <property type="match status" value="2"/>
</dbReference>
<dbReference type="GO" id="GO:0016236">
    <property type="term" value="P:macroautophagy"/>
    <property type="evidence" value="ECO:0007669"/>
    <property type="project" value="InterPro"/>
</dbReference>
<evidence type="ECO:0000256" key="10">
    <source>
        <dbReference type="PROSITE-ProRule" id="PRU00221"/>
    </source>
</evidence>
<dbReference type="InterPro" id="IPR011989">
    <property type="entry name" value="ARM-like"/>
</dbReference>
<feature type="repeat" description="WD" evidence="10">
    <location>
        <begin position="1706"/>
        <end position="1739"/>
    </location>
</feature>
<keyword evidence="2" id="KW-0723">Serine/threonine-protein kinase</keyword>
<keyword evidence="3 10" id="KW-0853">WD repeat</keyword>
<dbReference type="GO" id="GO:0034271">
    <property type="term" value="C:phosphatidylinositol 3-kinase complex, class III, type I"/>
    <property type="evidence" value="ECO:0007669"/>
    <property type="project" value="TreeGrafter"/>
</dbReference>
<name>A0A9Q0LGP4_ANAIG</name>
<evidence type="ECO:0000256" key="1">
    <source>
        <dbReference type="ARBA" id="ARBA00012513"/>
    </source>
</evidence>
<reference evidence="13" key="1">
    <citation type="submission" date="2022-10" db="EMBL/GenBank/DDBJ databases">
        <title>Novel sulphate-reducing endosymbionts in the free-living metamonad Anaeramoeba.</title>
        <authorList>
            <person name="Jerlstrom-Hultqvist J."/>
            <person name="Cepicka I."/>
            <person name="Gallot-Lavallee L."/>
            <person name="Salas-Leiva D."/>
            <person name="Curtis B.A."/>
            <person name="Zahonova K."/>
            <person name="Pipaliya S."/>
            <person name="Dacks J."/>
            <person name="Roger A.J."/>
        </authorList>
    </citation>
    <scope>NUCLEOTIDE SEQUENCE</scope>
    <source>
        <strain evidence="13">BMAN</strain>
    </source>
</reference>
<feature type="repeat" description="WD" evidence="10">
    <location>
        <begin position="1276"/>
        <end position="1307"/>
    </location>
</feature>
<dbReference type="SUPFAM" id="SSF48371">
    <property type="entry name" value="ARM repeat"/>
    <property type="match status" value="1"/>
</dbReference>
<dbReference type="InterPro" id="IPR045162">
    <property type="entry name" value="Vps15-like"/>
</dbReference>
<evidence type="ECO:0000256" key="4">
    <source>
        <dbReference type="ARBA" id="ARBA00022679"/>
    </source>
</evidence>
<evidence type="ECO:0000256" key="9">
    <source>
        <dbReference type="PROSITE-ProRule" id="PRU00103"/>
    </source>
</evidence>
<dbReference type="Pfam" id="PF22956">
    <property type="entry name" value="VPS15-like_hel"/>
    <property type="match status" value="1"/>
</dbReference>
<sequence length="1739" mass="204113">MGNQLKTISQWNYLHELPEYTIMEKMEGSRLFKAMKMVDENTGLLYVKIFPKNTKLPEYEDYENRLKKIKSNIYSLHVSNLLPFTKFIETQRAGYLFRPYLFSNMRDRLSTRPFLTILEKKWILYQLILGLRDAESVGISHGDIKPENILITSFMWVYLTDWAFYKPRFLPQDNPSDFSYFFDISGRRTCYIAPERFYTQQETEKLQEKYDKIDIKDDIFSLGCVAAELFLDGNPLFHLSDILRYKKGEFDPNQKIETIPDPNIRNFILSAISLDPNKRKTPSEYLREYEKNLFPHYFKFIYPLFWEMLFLLPDQKIEKIQQNYNLIFNHINNFQENFEIISRNRKNKDKIIEEPINQYINKSNQNTTKIKSSIETEKMFQNVSNFSKKLKFNLNQKEKTEQIEQEKEFLSQKTNPENTINQSILTNCRCYKKLSKSFQNSKDEQNLILSFYSTLRHNRHEKKTKPKNRKQEDGFILVLNMVCATIRNCYKPLTKITGLHLFRTLSENISDFIKIERVVPYIINMINDPYTMVRAEALKVLTDVLVQVESVSVSDYQLFPEYILHSLDQLILDSDPIVRVVYAKLISKLCLIANRFLESSFKLLEEMKKHQIKTVIEEKYKNNLSSLKNSKNLSQLLDQINPSNWEDLLNDIDFEDIFHYDKEYNILRQEFLAQIIHLFNDENPNVKRELIKNIGDFGIFFGTKIIKEKILPIMISILNEDDWLLRSEFFTHILDLLPFVNKETIQKILFPCLINCFDDPEEFVVQKLIHLMAILVELSLLSEDNILRVAEKAFPLLIHPSVWIMKSTVSLCVSIANNFGPTKTHIFIKPILNFYLNSPLFQFDEKGILAVLKPRIPRYLYESVVDQTHRTNAVNLLEMEFESNFMKIELDADKVNKKQMVEAVHDEFLQLQLEETQKSTEKFSFNSQEISEHDLILSRIFEEQQKLLKLKDFIKKASLNLERRRESYGLEFANMIADDLDEGNVKNLDDSFHSLKYSPIIQKIIKKIQQKKQKKQKNINEKSKNDIFDIELPPNIPSYTSQDMKPRFQSDNYLLYNSQFLPYNSSSNNINKLRMEITNASVVWQQMFGISIDDEIFQLQQKNESNYQQKYVQNQNNQLQKSPSNPTTPTSRSLGPHSPQKHIQEDLANFNSGGFSAPNSPSFPQTENFFENKFSFNINDRKLVDLIYSSLDDFENTRKNHNFINSQKYAPIQTKFSPETQQVIKTKIRKFRNSKKKFSKKKFGESHKKRGLSNPISKFTNNKKQWKPKGSLIAQLTEHNGAVNKIIVSNDFLFFATGSDDGSVKIWRTEDLRDKKLSQSSSTYTLQKGRISSLFMLQNTYTIASGSNNGSIHLFRFDILNDDFQKEKNSPVLENKKLGKNNNLNAKPNFSKLTRSQTEFSPIRQEFSNVQKSQMEEFPNFVLKILSPNEGKIVGIDNWGTNSGSFIYATQNNVCHVHDMRCDQELFNFEIEKKLGFITSIASEPNSNWCSIGTSTGFIQCFDLRFLIPFQTWREPSYNPIETLKYYSSNDHDFWIVSSSLYNNEICVWDIETSKCRKIFRVLPSRSRSDTFVQSKFDYLSYSINDGLENIFFKDDSDTSFISEEIKGYFLSNQEDSIHSIHSIWCSPDEPYLITGGSDLCLRYWNTENIENSFIISGNDDEKREEIEYRYQQNDKIDIYWEYSVSPLISQRKNQNLENIQKKKIQTSHKDTITDINMLRLSSPLMISSSRDGVVNVWI</sequence>
<dbReference type="GO" id="GO:0006623">
    <property type="term" value="P:protein targeting to vacuole"/>
    <property type="evidence" value="ECO:0007669"/>
    <property type="project" value="TreeGrafter"/>
</dbReference>